<protein>
    <submittedName>
        <fullName evidence="1">Uncharacterized protein</fullName>
    </submittedName>
</protein>
<gene>
    <name evidence="1" type="ORF">KME25_04560</name>
</gene>
<organism evidence="1 2">
    <name type="scientific">Symplocastrum torsivum CPER-KK1</name>
    <dbReference type="NCBI Taxonomy" id="450513"/>
    <lineage>
        <taxon>Bacteria</taxon>
        <taxon>Bacillati</taxon>
        <taxon>Cyanobacteriota</taxon>
        <taxon>Cyanophyceae</taxon>
        <taxon>Oscillatoriophycideae</taxon>
        <taxon>Oscillatoriales</taxon>
        <taxon>Microcoleaceae</taxon>
        <taxon>Symplocastrum</taxon>
    </lineage>
</organism>
<name>A0A951PI99_9CYAN</name>
<reference evidence="1" key="2">
    <citation type="journal article" date="2022" name="Microbiol. Resour. Announc.">
        <title>Metagenome Sequencing to Explore Phylogenomics of Terrestrial Cyanobacteria.</title>
        <authorList>
            <person name="Ward R.D."/>
            <person name="Stajich J.E."/>
            <person name="Johansen J.R."/>
            <person name="Huntemann M."/>
            <person name="Clum A."/>
            <person name="Foster B."/>
            <person name="Foster B."/>
            <person name="Roux S."/>
            <person name="Palaniappan K."/>
            <person name="Varghese N."/>
            <person name="Mukherjee S."/>
            <person name="Reddy T.B.K."/>
            <person name="Daum C."/>
            <person name="Copeland A."/>
            <person name="Chen I.A."/>
            <person name="Ivanova N.N."/>
            <person name="Kyrpides N.C."/>
            <person name="Shapiro N."/>
            <person name="Eloe-Fadrosh E.A."/>
            <person name="Pietrasiak N."/>
        </authorList>
    </citation>
    <scope>NUCLEOTIDE SEQUENCE</scope>
    <source>
        <strain evidence="1">CPER-KK1</strain>
    </source>
</reference>
<reference evidence="1" key="1">
    <citation type="submission" date="2021-05" db="EMBL/GenBank/DDBJ databases">
        <authorList>
            <person name="Pietrasiak N."/>
            <person name="Ward R."/>
            <person name="Stajich J.E."/>
            <person name="Kurbessoian T."/>
        </authorList>
    </citation>
    <scope>NUCLEOTIDE SEQUENCE</scope>
    <source>
        <strain evidence="1">CPER-KK1</strain>
    </source>
</reference>
<sequence length="155" mass="17649">MIIDAVWVAEKVVEGIISWHIKDHNPPRLSGNMLSLFQKFKTSYDSKDITKLSSVISDSYSGSLYRAKNKLSFIQLLKQTLHALPTFAYPSLIINIYQITEDSDKAFAAIMDFKSNVKIAFVPIASIDSGQVYVEVRPEGEYRMSRIRRIDTIKD</sequence>
<comment type="caution">
    <text evidence="1">The sequence shown here is derived from an EMBL/GenBank/DDBJ whole genome shotgun (WGS) entry which is preliminary data.</text>
</comment>
<dbReference type="EMBL" id="JAHHIF010000005">
    <property type="protein sequence ID" value="MBW4543709.1"/>
    <property type="molecule type" value="Genomic_DNA"/>
</dbReference>
<proteinExistence type="predicted"/>
<accession>A0A951PI99</accession>
<evidence type="ECO:0000313" key="2">
    <source>
        <dbReference type="Proteomes" id="UP000753908"/>
    </source>
</evidence>
<evidence type="ECO:0000313" key="1">
    <source>
        <dbReference type="EMBL" id="MBW4543709.1"/>
    </source>
</evidence>
<dbReference type="Proteomes" id="UP000753908">
    <property type="component" value="Unassembled WGS sequence"/>
</dbReference>
<dbReference type="AlphaFoldDB" id="A0A951PI99"/>